<evidence type="ECO:0000259" key="5">
    <source>
        <dbReference type="PROSITE" id="PS50089"/>
    </source>
</evidence>
<dbReference type="Ensembl" id="ENSLLET00000026893.1">
    <property type="protein sequence ID" value="ENSLLEP00000025902.1"/>
    <property type="gene ID" value="ENSLLEG00000016426.1"/>
</dbReference>
<dbReference type="GO" id="GO:0005634">
    <property type="term" value="C:nucleus"/>
    <property type="evidence" value="ECO:0007669"/>
    <property type="project" value="TreeGrafter"/>
</dbReference>
<reference evidence="6" key="1">
    <citation type="submission" date="2025-08" db="UniProtKB">
        <authorList>
            <consortium name="Ensembl"/>
        </authorList>
    </citation>
    <scope>IDENTIFICATION</scope>
</reference>
<sequence length="91" mass="10274">MKCKHCMDISQDHCSICLEDYDGRNSASQISCSHIFHSDCILMWLMNSATCPICRAEIRHAGPDTSKDCLNTSLFRKGKLYCVVTQVLTQD</sequence>
<feature type="domain" description="RING-type" evidence="5">
    <location>
        <begin position="14"/>
        <end position="55"/>
    </location>
</feature>
<dbReference type="PANTHER" id="PTHR45931:SF16">
    <property type="entry name" value="RING_U-BOX SUPERFAMILY PROTEIN"/>
    <property type="match status" value="1"/>
</dbReference>
<keyword evidence="3" id="KW-0862">Zinc</keyword>
<evidence type="ECO:0000256" key="4">
    <source>
        <dbReference type="PROSITE-ProRule" id="PRU00175"/>
    </source>
</evidence>
<accession>A0A8C5PPF3</accession>
<keyword evidence="2 4" id="KW-0863">Zinc-finger</keyword>
<dbReference type="GO" id="GO:0008270">
    <property type="term" value="F:zinc ion binding"/>
    <property type="evidence" value="ECO:0007669"/>
    <property type="project" value="UniProtKB-KW"/>
</dbReference>
<name>A0A8C5PPF3_9ANUR</name>
<dbReference type="OrthoDB" id="6655791at2759"/>
<dbReference type="InterPro" id="IPR001841">
    <property type="entry name" value="Znf_RING"/>
</dbReference>
<dbReference type="InterPro" id="IPR013083">
    <property type="entry name" value="Znf_RING/FYVE/PHD"/>
</dbReference>
<dbReference type="Proteomes" id="UP000694569">
    <property type="component" value="Unplaced"/>
</dbReference>
<organism evidence="6 7">
    <name type="scientific">Leptobrachium leishanense</name>
    <name type="common">Leishan spiny toad</name>
    <dbReference type="NCBI Taxonomy" id="445787"/>
    <lineage>
        <taxon>Eukaryota</taxon>
        <taxon>Metazoa</taxon>
        <taxon>Chordata</taxon>
        <taxon>Craniata</taxon>
        <taxon>Vertebrata</taxon>
        <taxon>Euteleostomi</taxon>
        <taxon>Amphibia</taxon>
        <taxon>Batrachia</taxon>
        <taxon>Anura</taxon>
        <taxon>Pelobatoidea</taxon>
        <taxon>Megophryidae</taxon>
        <taxon>Leptobrachium</taxon>
    </lineage>
</organism>
<dbReference type="PANTHER" id="PTHR45931">
    <property type="entry name" value="SI:CH211-59O9.10"/>
    <property type="match status" value="1"/>
</dbReference>
<dbReference type="SMART" id="SM00184">
    <property type="entry name" value="RING"/>
    <property type="match status" value="1"/>
</dbReference>
<dbReference type="GeneTree" id="ENSGT01010000229103"/>
<dbReference type="GO" id="GO:0061630">
    <property type="term" value="F:ubiquitin protein ligase activity"/>
    <property type="evidence" value="ECO:0007669"/>
    <property type="project" value="TreeGrafter"/>
</dbReference>
<reference evidence="6" key="2">
    <citation type="submission" date="2025-09" db="UniProtKB">
        <authorList>
            <consortium name="Ensembl"/>
        </authorList>
    </citation>
    <scope>IDENTIFICATION</scope>
</reference>
<dbReference type="SUPFAM" id="SSF57850">
    <property type="entry name" value="RING/U-box"/>
    <property type="match status" value="1"/>
</dbReference>
<dbReference type="PROSITE" id="PS50089">
    <property type="entry name" value="ZF_RING_2"/>
    <property type="match status" value="1"/>
</dbReference>
<dbReference type="InterPro" id="IPR051834">
    <property type="entry name" value="RING_finger_E3_ligase"/>
</dbReference>
<evidence type="ECO:0000256" key="2">
    <source>
        <dbReference type="ARBA" id="ARBA00022771"/>
    </source>
</evidence>
<evidence type="ECO:0000256" key="1">
    <source>
        <dbReference type="ARBA" id="ARBA00022723"/>
    </source>
</evidence>
<evidence type="ECO:0000256" key="3">
    <source>
        <dbReference type="ARBA" id="ARBA00022833"/>
    </source>
</evidence>
<dbReference type="Pfam" id="PF13639">
    <property type="entry name" value="zf-RING_2"/>
    <property type="match status" value="1"/>
</dbReference>
<dbReference type="Gene3D" id="3.30.40.10">
    <property type="entry name" value="Zinc/RING finger domain, C3HC4 (zinc finger)"/>
    <property type="match status" value="1"/>
</dbReference>
<dbReference type="GO" id="GO:0006511">
    <property type="term" value="P:ubiquitin-dependent protein catabolic process"/>
    <property type="evidence" value="ECO:0007669"/>
    <property type="project" value="TreeGrafter"/>
</dbReference>
<evidence type="ECO:0000313" key="6">
    <source>
        <dbReference type="Ensembl" id="ENSLLEP00000025902.1"/>
    </source>
</evidence>
<evidence type="ECO:0000313" key="7">
    <source>
        <dbReference type="Proteomes" id="UP000694569"/>
    </source>
</evidence>
<dbReference type="AlphaFoldDB" id="A0A8C5PPF3"/>
<keyword evidence="1" id="KW-0479">Metal-binding</keyword>
<protein>
    <recommendedName>
        <fullName evidence="5">RING-type domain-containing protein</fullName>
    </recommendedName>
</protein>
<proteinExistence type="predicted"/>
<keyword evidence="7" id="KW-1185">Reference proteome</keyword>